<evidence type="ECO:0000313" key="6">
    <source>
        <dbReference type="EMBL" id="RBP70123.1"/>
    </source>
</evidence>
<dbReference type="GO" id="GO:0044780">
    <property type="term" value="P:bacterial-type flagellum assembly"/>
    <property type="evidence" value="ECO:0007669"/>
    <property type="project" value="UniProtKB-UniRule"/>
</dbReference>
<gene>
    <name evidence="5" type="primary">fliW</name>
    <name evidence="6" type="ORF">DES36_101178</name>
</gene>
<evidence type="ECO:0000256" key="1">
    <source>
        <dbReference type="ARBA" id="ARBA00022490"/>
    </source>
</evidence>
<evidence type="ECO:0000256" key="2">
    <source>
        <dbReference type="ARBA" id="ARBA00022795"/>
    </source>
</evidence>
<comment type="function">
    <text evidence="5">Acts as an anti-CsrA protein, binds CsrA and prevents it from repressing translation of its target genes, one of which is flagellin. Binds to flagellin and participates in the assembly of the flagellum.</text>
</comment>
<protein>
    <recommendedName>
        <fullName evidence="5">Flagellar assembly factor FliW</fullName>
    </recommendedName>
</protein>
<evidence type="ECO:0000256" key="4">
    <source>
        <dbReference type="ARBA" id="ARBA00023186"/>
    </source>
</evidence>
<dbReference type="HAMAP" id="MF_01185">
    <property type="entry name" value="FliW"/>
    <property type="match status" value="1"/>
</dbReference>
<keyword evidence="6" id="KW-0966">Cell projection</keyword>
<reference evidence="6 7" key="1">
    <citation type="submission" date="2018-06" db="EMBL/GenBank/DDBJ databases">
        <title>Genomic Encyclopedia of Type Strains, Phase IV (KMG-IV): sequencing the most valuable type-strain genomes for metagenomic binning, comparative biology and taxonomic classification.</title>
        <authorList>
            <person name="Goeker M."/>
        </authorList>
    </citation>
    <scope>NUCLEOTIDE SEQUENCE [LARGE SCALE GENOMIC DNA]</scope>
    <source>
        <strain evidence="6 7">DSM 22112</strain>
    </source>
</reference>
<keyword evidence="6" id="KW-0969">Cilium</keyword>
<comment type="similarity">
    <text evidence="5">Belongs to the FliW family.</text>
</comment>
<keyword evidence="7" id="KW-1185">Reference proteome</keyword>
<dbReference type="GO" id="GO:0005737">
    <property type="term" value="C:cytoplasm"/>
    <property type="evidence" value="ECO:0007669"/>
    <property type="project" value="UniProtKB-SubCell"/>
</dbReference>
<keyword evidence="2 5" id="KW-1005">Bacterial flagellum biogenesis</keyword>
<keyword evidence="1 5" id="KW-0963">Cytoplasm</keyword>
<comment type="subcellular location">
    <subcellularLocation>
        <location evidence="5">Cytoplasm</location>
    </subcellularLocation>
</comment>
<dbReference type="InterPro" id="IPR024046">
    <property type="entry name" value="Flagellar_assmbl_FliW_dom_sf"/>
</dbReference>
<dbReference type="GO" id="GO:0006417">
    <property type="term" value="P:regulation of translation"/>
    <property type="evidence" value="ECO:0007669"/>
    <property type="project" value="UniProtKB-KW"/>
</dbReference>
<comment type="subunit">
    <text evidence="5">Interacts with translational regulator CsrA and flagellin(s).</text>
</comment>
<organism evidence="6 7">
    <name type="scientific">Alkalibaculum bacchi</name>
    <dbReference type="NCBI Taxonomy" id="645887"/>
    <lineage>
        <taxon>Bacteria</taxon>
        <taxon>Bacillati</taxon>
        <taxon>Bacillota</taxon>
        <taxon>Clostridia</taxon>
        <taxon>Eubacteriales</taxon>
        <taxon>Eubacteriaceae</taxon>
        <taxon>Alkalibaculum</taxon>
    </lineage>
</organism>
<dbReference type="SUPFAM" id="SSF141457">
    <property type="entry name" value="BH3618-like"/>
    <property type="match status" value="1"/>
</dbReference>
<sequence>MQIETKYLGQVDIIEENIKYFEMGILGFEDEHEFVLLEIPNNDHFCFLQSIHTSYIAFLVVNPWDFFEDYDVEIPDEELKKLGILPDQQNQMAIYSIVTLGDTLKESTANLLAPVLINLEDKKGKQFILNDSLYATKHKLFPQEIGE</sequence>
<name>A0A366IFJ3_9FIRM</name>
<keyword evidence="6" id="KW-0282">Flagellum</keyword>
<dbReference type="AlphaFoldDB" id="A0A366IFJ3"/>
<dbReference type="Gene3D" id="2.30.290.10">
    <property type="entry name" value="BH3618-like"/>
    <property type="match status" value="1"/>
</dbReference>
<dbReference type="RefSeq" id="WP_113919333.1">
    <property type="nucleotide sequence ID" value="NZ_QNRX01000001.1"/>
</dbReference>
<dbReference type="NCBIfam" id="NF009793">
    <property type="entry name" value="PRK13285.1-1"/>
    <property type="match status" value="1"/>
</dbReference>
<dbReference type="OrthoDB" id="9801235at2"/>
<evidence type="ECO:0000256" key="3">
    <source>
        <dbReference type="ARBA" id="ARBA00022845"/>
    </source>
</evidence>
<dbReference type="EMBL" id="QNRX01000001">
    <property type="protein sequence ID" value="RBP70123.1"/>
    <property type="molecule type" value="Genomic_DNA"/>
</dbReference>
<proteinExistence type="inferred from homology"/>
<keyword evidence="4 5" id="KW-0143">Chaperone</keyword>
<dbReference type="PANTHER" id="PTHR39190:SF1">
    <property type="entry name" value="FLAGELLAR ASSEMBLY FACTOR FLIW"/>
    <property type="match status" value="1"/>
</dbReference>
<evidence type="ECO:0000313" key="7">
    <source>
        <dbReference type="Proteomes" id="UP000253490"/>
    </source>
</evidence>
<comment type="caution">
    <text evidence="6">The sequence shown here is derived from an EMBL/GenBank/DDBJ whole genome shotgun (WGS) entry which is preliminary data.</text>
</comment>
<dbReference type="Proteomes" id="UP000253490">
    <property type="component" value="Unassembled WGS sequence"/>
</dbReference>
<dbReference type="Pfam" id="PF02623">
    <property type="entry name" value="FliW"/>
    <property type="match status" value="1"/>
</dbReference>
<evidence type="ECO:0000256" key="5">
    <source>
        <dbReference type="HAMAP-Rule" id="MF_01185"/>
    </source>
</evidence>
<dbReference type="PANTHER" id="PTHR39190">
    <property type="entry name" value="FLAGELLAR ASSEMBLY FACTOR FLIW"/>
    <property type="match status" value="1"/>
</dbReference>
<accession>A0A366IFJ3</accession>
<keyword evidence="3 5" id="KW-0810">Translation regulation</keyword>
<dbReference type="InterPro" id="IPR003775">
    <property type="entry name" value="Flagellar_assembly_factor_FliW"/>
</dbReference>